<dbReference type="AlphaFoldDB" id="A0A9D2HL05"/>
<dbReference type="PROSITE" id="PS51186">
    <property type="entry name" value="GNAT"/>
    <property type="match status" value="1"/>
</dbReference>
<dbReference type="PANTHER" id="PTHR43792:SF1">
    <property type="entry name" value="N-ACETYLTRANSFERASE DOMAIN-CONTAINING PROTEIN"/>
    <property type="match status" value="1"/>
</dbReference>
<dbReference type="InterPro" id="IPR016181">
    <property type="entry name" value="Acyl_CoA_acyltransferase"/>
</dbReference>
<dbReference type="Proteomes" id="UP000823821">
    <property type="component" value="Unassembled WGS sequence"/>
</dbReference>
<dbReference type="InterPro" id="IPR000182">
    <property type="entry name" value="GNAT_dom"/>
</dbReference>
<dbReference type="InterPro" id="IPR051531">
    <property type="entry name" value="N-acetyltransferase"/>
</dbReference>
<name>A0A9D2HL05_9BACT</name>
<organism evidence="2 3">
    <name type="scientific">Candidatus Desulfovibrio intestinavium</name>
    <dbReference type="NCBI Taxonomy" id="2838534"/>
    <lineage>
        <taxon>Bacteria</taxon>
        <taxon>Pseudomonadati</taxon>
        <taxon>Thermodesulfobacteriota</taxon>
        <taxon>Desulfovibrionia</taxon>
        <taxon>Desulfovibrionales</taxon>
        <taxon>Desulfovibrionaceae</taxon>
        <taxon>Desulfovibrio</taxon>
    </lineage>
</organism>
<dbReference type="PANTHER" id="PTHR43792">
    <property type="entry name" value="GNAT FAMILY, PUTATIVE (AFU_ORTHOLOGUE AFUA_3G00765)-RELATED-RELATED"/>
    <property type="match status" value="1"/>
</dbReference>
<evidence type="ECO:0000313" key="2">
    <source>
        <dbReference type="EMBL" id="HJA78845.1"/>
    </source>
</evidence>
<dbReference type="EMBL" id="DWZD01000031">
    <property type="protein sequence ID" value="HJA78845.1"/>
    <property type="molecule type" value="Genomic_DNA"/>
</dbReference>
<evidence type="ECO:0000259" key="1">
    <source>
        <dbReference type="PROSITE" id="PS51186"/>
    </source>
</evidence>
<reference evidence="2" key="2">
    <citation type="submission" date="2021-04" db="EMBL/GenBank/DDBJ databases">
        <authorList>
            <person name="Gilroy R."/>
        </authorList>
    </citation>
    <scope>NUCLEOTIDE SEQUENCE</scope>
    <source>
        <strain evidence="2">5032</strain>
    </source>
</reference>
<dbReference type="Pfam" id="PF13302">
    <property type="entry name" value="Acetyltransf_3"/>
    <property type="match status" value="1"/>
</dbReference>
<accession>A0A9D2HL05</accession>
<dbReference type="GO" id="GO:0016747">
    <property type="term" value="F:acyltransferase activity, transferring groups other than amino-acyl groups"/>
    <property type="evidence" value="ECO:0007669"/>
    <property type="project" value="InterPro"/>
</dbReference>
<evidence type="ECO:0000313" key="3">
    <source>
        <dbReference type="Proteomes" id="UP000823821"/>
    </source>
</evidence>
<protein>
    <submittedName>
        <fullName evidence="2">GNAT family N-acetyltransferase</fullName>
    </submittedName>
</protein>
<reference evidence="2" key="1">
    <citation type="journal article" date="2021" name="PeerJ">
        <title>Extensive microbial diversity within the chicken gut microbiome revealed by metagenomics and culture.</title>
        <authorList>
            <person name="Gilroy R."/>
            <person name="Ravi A."/>
            <person name="Getino M."/>
            <person name="Pursley I."/>
            <person name="Horton D.L."/>
            <person name="Alikhan N.F."/>
            <person name="Baker D."/>
            <person name="Gharbi K."/>
            <person name="Hall N."/>
            <person name="Watson M."/>
            <person name="Adriaenssens E.M."/>
            <person name="Foster-Nyarko E."/>
            <person name="Jarju S."/>
            <person name="Secka A."/>
            <person name="Antonio M."/>
            <person name="Oren A."/>
            <person name="Chaudhuri R.R."/>
            <person name="La Ragione R."/>
            <person name="Hildebrand F."/>
            <person name="Pallen M.J."/>
        </authorList>
    </citation>
    <scope>NUCLEOTIDE SEQUENCE</scope>
    <source>
        <strain evidence="2">5032</strain>
    </source>
</reference>
<comment type="caution">
    <text evidence="2">The sequence shown here is derived from an EMBL/GenBank/DDBJ whole genome shotgun (WGS) entry which is preliminary data.</text>
</comment>
<feature type="domain" description="N-acetyltransferase" evidence="1">
    <location>
        <begin position="9"/>
        <end position="200"/>
    </location>
</feature>
<dbReference type="Gene3D" id="3.40.630.30">
    <property type="match status" value="1"/>
</dbReference>
<sequence>MVMITTARCRMRPMRQEDFSAVCRYLQDAEVMRAWEHTLTDVEVRAWIARQEARYAVPGYGALALELRRTGEVIGQCGLTMQTCEGVELLPKAAEAVPFGLAGLDGAEEKGTASALRVPEVGYMLVRRHWGQGLATEAARACLRFGFCVLGFPEIFACIRQGNTASLAVARRLGMVVRGYFVKTYREKAMPHDLYAIRAEDFAAGSAQEDAEYAVDWRC</sequence>
<gene>
    <name evidence="2" type="ORF">H9784_04630</name>
</gene>
<dbReference type="SUPFAM" id="SSF55729">
    <property type="entry name" value="Acyl-CoA N-acyltransferases (Nat)"/>
    <property type="match status" value="1"/>
</dbReference>
<proteinExistence type="predicted"/>